<keyword evidence="1" id="KW-0802">TPR repeat</keyword>
<accession>A0A2W7VRQ0</accession>
<evidence type="ECO:0000256" key="1">
    <source>
        <dbReference type="PROSITE-ProRule" id="PRU00339"/>
    </source>
</evidence>
<dbReference type="PANTHER" id="PTHR12558">
    <property type="entry name" value="CELL DIVISION CYCLE 16,23,27"/>
    <property type="match status" value="1"/>
</dbReference>
<feature type="repeat" description="TPR" evidence="1">
    <location>
        <begin position="201"/>
        <end position="234"/>
    </location>
</feature>
<sequence length="465" mass="55153">MQLSNEEEDYNLSLSKFESMLKTNKVLFFDSEEFEEIILHYLDMGKSALAKKALKLALEQHPRSSGLKLVQVEMLIYDDKLEIAEKLLNELYAIEPTNEEIYIQKANICSKRDQHEKAVEMLKIALEYTDDYADVYNLIGMEYLFMDNLELAKESFIKCLEEDFEDQSALYNVVYCFEFLDQNQEAIVYINKYIDKNPYSEIAWHQLGRLYYVVKEYESAIRAFDYATLIDEEFLGAFMEKAKALERLKKYDLAIESYNRTIELDDATSYALLRIGKCYEKLGNKVLALKYFNKTVHEDPLLDKGWIAITDFYVRQKNFQKALFFVNKALAIDNQNKLYWKRFAAINKQMNLFEEAEFGYRKAVEFGDYQLDTWLFWVDILQFLGEFESAIQTLLQASEYFPEENEVEYRLAGLYFMISDNIKAKFHLSNALRLNYDNYILLEDLFPVVWEKKMVRNYIDKHKKQ</sequence>
<dbReference type="SMART" id="SM00028">
    <property type="entry name" value="TPR"/>
    <property type="match status" value="9"/>
</dbReference>
<name>A0A2W7VRQ0_9FLAO</name>
<dbReference type="SUPFAM" id="SSF81901">
    <property type="entry name" value="HCP-like"/>
    <property type="match status" value="1"/>
</dbReference>
<dbReference type="EMBL" id="QKXH01000002">
    <property type="protein sequence ID" value="PZX94802.1"/>
    <property type="molecule type" value="Genomic_DNA"/>
</dbReference>
<evidence type="ECO:0000313" key="2">
    <source>
        <dbReference type="EMBL" id="PZX94802.1"/>
    </source>
</evidence>
<dbReference type="Pfam" id="PF14559">
    <property type="entry name" value="TPR_19"/>
    <property type="match status" value="1"/>
</dbReference>
<dbReference type="PANTHER" id="PTHR12558:SF13">
    <property type="entry name" value="CELL DIVISION CYCLE PROTEIN 27 HOMOLOG"/>
    <property type="match status" value="1"/>
</dbReference>
<dbReference type="InterPro" id="IPR019734">
    <property type="entry name" value="TPR_rpt"/>
</dbReference>
<comment type="caution">
    <text evidence="2">The sequence shown here is derived from an EMBL/GenBank/DDBJ whole genome shotgun (WGS) entry which is preliminary data.</text>
</comment>
<proteinExistence type="predicted"/>
<dbReference type="AlphaFoldDB" id="A0A2W7VRQ0"/>
<dbReference type="SUPFAM" id="SSF48452">
    <property type="entry name" value="TPR-like"/>
    <property type="match status" value="2"/>
</dbReference>
<organism evidence="2 3">
    <name type="scientific">Flavobacterium aquariorum</name>
    <dbReference type="NCBI Taxonomy" id="2217670"/>
    <lineage>
        <taxon>Bacteria</taxon>
        <taxon>Pseudomonadati</taxon>
        <taxon>Bacteroidota</taxon>
        <taxon>Flavobacteriia</taxon>
        <taxon>Flavobacteriales</taxon>
        <taxon>Flavobacteriaceae</taxon>
        <taxon>Flavobacterium</taxon>
    </lineage>
</organism>
<dbReference type="OrthoDB" id="9803982at2"/>
<feature type="repeat" description="TPR" evidence="1">
    <location>
        <begin position="133"/>
        <end position="166"/>
    </location>
</feature>
<evidence type="ECO:0000313" key="3">
    <source>
        <dbReference type="Proteomes" id="UP000249177"/>
    </source>
</evidence>
<keyword evidence="3" id="KW-1185">Reference proteome</keyword>
<dbReference type="InterPro" id="IPR011990">
    <property type="entry name" value="TPR-like_helical_dom_sf"/>
</dbReference>
<dbReference type="Pfam" id="PF13432">
    <property type="entry name" value="TPR_16"/>
    <property type="match status" value="1"/>
</dbReference>
<feature type="repeat" description="TPR" evidence="1">
    <location>
        <begin position="269"/>
        <end position="302"/>
    </location>
</feature>
<reference evidence="2 3" key="1">
    <citation type="submission" date="2018-06" db="EMBL/GenBank/DDBJ databases">
        <title>Flavobacterium sp IMCC34762, genome.</title>
        <authorList>
            <person name="Joung Y."/>
            <person name="Cho J."/>
            <person name="Song J."/>
        </authorList>
    </citation>
    <scope>NUCLEOTIDE SEQUENCE [LARGE SCALE GENOMIC DNA]</scope>
    <source>
        <strain evidence="2 3">IMCC34762</strain>
    </source>
</reference>
<dbReference type="RefSeq" id="WP_111408898.1">
    <property type="nucleotide sequence ID" value="NZ_QKXH01000002.1"/>
</dbReference>
<dbReference type="Proteomes" id="UP000249177">
    <property type="component" value="Unassembled WGS sequence"/>
</dbReference>
<gene>
    <name evidence="2" type="ORF">DOS84_04415</name>
</gene>
<dbReference type="Gene3D" id="1.25.40.10">
    <property type="entry name" value="Tetratricopeptide repeat domain"/>
    <property type="match status" value="2"/>
</dbReference>
<protein>
    <submittedName>
        <fullName evidence="2">Uncharacterized protein</fullName>
    </submittedName>
</protein>
<dbReference type="PROSITE" id="PS50005">
    <property type="entry name" value="TPR"/>
    <property type="match status" value="3"/>
</dbReference>